<evidence type="ECO:0000313" key="7">
    <source>
        <dbReference type="EMBL" id="KAG6625778.1"/>
    </source>
</evidence>
<evidence type="ECO:0000256" key="1">
    <source>
        <dbReference type="ARBA" id="ARBA00023054"/>
    </source>
</evidence>
<comment type="subcellular location">
    <subcellularLocation>
        <location evidence="3">Nucleus lamina</location>
    </subcellularLocation>
</comment>
<evidence type="ECO:0000313" key="9">
    <source>
        <dbReference type="Proteomes" id="UP000811609"/>
    </source>
</evidence>
<dbReference type="Proteomes" id="UP000811609">
    <property type="component" value="Chromosome 15"/>
</dbReference>
<keyword evidence="9" id="KW-1185">Reference proteome</keyword>
<gene>
    <name evidence="7" type="ORF">CIPAW_15G002200</name>
    <name evidence="8" type="ORF">I3842_15G002000</name>
</gene>
<feature type="coiled-coil region" evidence="5">
    <location>
        <begin position="399"/>
        <end position="583"/>
    </location>
</feature>
<evidence type="ECO:0000256" key="3">
    <source>
        <dbReference type="ARBA" id="ARBA00024186"/>
    </source>
</evidence>
<dbReference type="EMBL" id="CM031839">
    <property type="protein sequence ID" value="KAG6673662.1"/>
    <property type="molecule type" value="Genomic_DNA"/>
</dbReference>
<feature type="region of interest" description="Disordered" evidence="6">
    <location>
        <begin position="1152"/>
        <end position="1188"/>
    </location>
</feature>
<comment type="similarity">
    <text evidence="4">Belongs to the CRWN family.</text>
</comment>
<dbReference type="Proteomes" id="UP000811246">
    <property type="component" value="Chromosome 15"/>
</dbReference>
<feature type="coiled-coil region" evidence="5">
    <location>
        <begin position="632"/>
        <end position="725"/>
    </location>
</feature>
<accession>A0A8T1N8G1</accession>
<dbReference type="GO" id="GO:0005652">
    <property type="term" value="C:nuclear lamina"/>
    <property type="evidence" value="ECO:0007669"/>
    <property type="project" value="UniProtKB-SubCell"/>
</dbReference>
<name>A0A8T1N8G1_CARIL</name>
<reference evidence="8" key="2">
    <citation type="submission" date="2021-01" db="EMBL/GenBank/DDBJ databases">
        <authorList>
            <person name="Lovell J.T."/>
            <person name="Bentley N."/>
            <person name="Bhattarai G."/>
            <person name="Jenkins J.W."/>
            <person name="Sreedasyam A."/>
            <person name="Alarcon Y."/>
            <person name="Bock C."/>
            <person name="Boston L."/>
            <person name="Carlson J."/>
            <person name="Cervantes K."/>
            <person name="Clermont K."/>
            <person name="Krom N."/>
            <person name="Kubenka K."/>
            <person name="Mamidi S."/>
            <person name="Mattison C."/>
            <person name="Monteros M."/>
            <person name="Pisani C."/>
            <person name="Plott C."/>
            <person name="Rajasekar S."/>
            <person name="Rhein H.S."/>
            <person name="Rohla C."/>
            <person name="Song M."/>
            <person name="Hilaire R.S."/>
            <person name="Shu S."/>
            <person name="Wells L."/>
            <person name="Wang X."/>
            <person name="Webber J."/>
            <person name="Heerema R.J."/>
            <person name="Klein P."/>
            <person name="Conner P."/>
            <person name="Grauke L."/>
            <person name="Grimwood J."/>
            <person name="Schmutz J."/>
            <person name="Randall J.J."/>
        </authorList>
    </citation>
    <scope>NUCLEOTIDE SEQUENCE</scope>
    <source>
        <tissue evidence="8">Leaf</tissue>
    </source>
</reference>
<evidence type="ECO:0000256" key="4">
    <source>
        <dbReference type="ARBA" id="ARBA00024208"/>
    </source>
</evidence>
<keyword evidence="1 5" id="KW-0175">Coiled coil</keyword>
<sequence length="1202" mass="139598">MFTPTPQRKAWPAVTVAPRSTSAGKGKAVAFVEVPEQPPPPQHSLSGKGSAGLDTGDMDDWKRFREAGLLDEAAMERKDREALLDKITKLQNELYDYQYNMGLLLIEKRDWTMKYEELGQALSETQEILKREQSAHLIALSEVEKREENLKKVLIAEKQRVIDLGKDIREVQEERNQIKLKSEAKLANVDTLLVGTEEKSLEVEEKLHVAEAKLAVVNRKSSELEMRLQNVEGRESVLRREHLSLMAEQEAHKEIFYKQREDLREWERKLQEGEERLLKSRRIFNEREQTANELDATLKQKERDLKEAQKKIDLCNSTLKEKEDDINIRLEEVIVKEKKADSQRSFLEMKEKELLVLEEKLKARERVEIQKLLDEQRANLDTKSQWFELELEEKRKSFNEEHRSKLDEVEQKKAKINHEKEKLIKQEQLMDKREERMNEKEKDIEMKMKSFRDMENAIKADDKRLEVEKQQILADQESLQNLRDEIEKIRDEITQQKRQLHEESEKLRISKRERSEHIRLQSQLKQEIENYRLQQELLMKEGEDLKLEREKFEKEWELLDEKRAEISRELRQTAEEREKLEKLQHSEEGRLEKERHVVQDEIKTKLEALQQEKASFASLMRHENLALSEKAQNEHSQRLQEFELRRRDLENDIRNRREEMEKHLQERETAFEEERERERNNISHLNEVAEKQWEEVKSERHRIQKETEELKMNQKQLEVNQLEMRKDIDELGDLSRKLKVQREQFIKERSLFLAFVEKLKSCKICGEITKEYVFSDLQVPDMEDREVISLPRLGDEILKSSQGNLAATDLGFSDSGGHLSWIRKCTSKIFKISPGKKSEHVTAPVLTESSPSSPILLNVEQHKREPAMLGKGAKGYAISEDEPQPSLGMAANTYDVQQLQSDSIIGEVDNVCAPSADDHSHMDSKVEKVPDDSLQSEPRVVRRKPGGKRKSGVHRTHSVKAVVEDAKVFLKETPEKTKQNHTDEESKGDSSHTETVVSKNARKRQHAQTSRITESEQDFGNSEEHSESVTAGGRRKRRQTAVSIVQTPVEKRYNLRRHKIAGTLPAQDPPADLTMTKEKETDGGDAVEIEPIPEAVYAPSVGVAGKNGQLTQLVHVTTVKSMEISEDRVVRFKTPEIVNDDADVAKLAEETHLSEEVNGTPDFGNEDESGSTIHEAEDDYDDESERPGEISIGKKIWTFFTT</sequence>
<dbReference type="PANTHER" id="PTHR31908:SF9">
    <property type="entry name" value="PROTEIN CROWDED NUCLEI 3"/>
    <property type="match status" value="1"/>
</dbReference>
<comment type="caution">
    <text evidence="7">The sequence shown here is derived from an EMBL/GenBank/DDBJ whole genome shotgun (WGS) entry which is preliminary data.</text>
</comment>
<feature type="compositionally biased region" description="Basic and acidic residues" evidence="6">
    <location>
        <begin position="916"/>
        <end position="931"/>
    </location>
</feature>
<evidence type="ECO:0008006" key="10">
    <source>
        <dbReference type="Google" id="ProtNLM"/>
    </source>
</evidence>
<feature type="compositionally biased region" description="Basic and acidic residues" evidence="6">
    <location>
        <begin position="962"/>
        <end position="992"/>
    </location>
</feature>
<dbReference type="InterPro" id="IPR040418">
    <property type="entry name" value="CRWN"/>
</dbReference>
<dbReference type="EMBL" id="CM031823">
    <property type="protein sequence ID" value="KAG6625778.1"/>
    <property type="molecule type" value="Genomic_DNA"/>
</dbReference>
<dbReference type="PANTHER" id="PTHR31908">
    <property type="entry name" value="PROTEIN CROWDED NUCLEI 4"/>
    <property type="match status" value="1"/>
</dbReference>
<protein>
    <recommendedName>
        <fullName evidence="10">Nuclear matrix constituent protein 1-like protein</fullName>
    </recommendedName>
</protein>
<keyword evidence="2" id="KW-0539">Nucleus</keyword>
<evidence type="ECO:0000313" key="8">
    <source>
        <dbReference type="EMBL" id="KAG6673662.1"/>
    </source>
</evidence>
<feature type="compositionally biased region" description="Basic residues" evidence="6">
    <location>
        <begin position="941"/>
        <end position="958"/>
    </location>
</feature>
<evidence type="ECO:0000256" key="6">
    <source>
        <dbReference type="SAM" id="MobiDB-lite"/>
    </source>
</evidence>
<feature type="region of interest" description="Disordered" evidence="6">
    <location>
        <begin position="912"/>
        <end position="1045"/>
    </location>
</feature>
<feature type="coiled-coil region" evidence="5">
    <location>
        <begin position="214"/>
        <end position="367"/>
    </location>
</feature>
<reference evidence="7" key="1">
    <citation type="submission" date="2020-12" db="EMBL/GenBank/DDBJ databases">
        <title>WGS assembly of Carya illinoinensis cv. Pawnee.</title>
        <authorList>
            <person name="Platts A."/>
            <person name="Shu S."/>
            <person name="Wright S."/>
            <person name="Barry K."/>
            <person name="Edger P."/>
            <person name="Pires J.C."/>
            <person name="Schmutz J."/>
        </authorList>
    </citation>
    <scope>NUCLEOTIDE SEQUENCE</scope>
    <source>
        <tissue evidence="7">Leaf</tissue>
    </source>
</reference>
<organism evidence="7 9">
    <name type="scientific">Carya illinoinensis</name>
    <name type="common">Pecan</name>
    <dbReference type="NCBI Taxonomy" id="32201"/>
    <lineage>
        <taxon>Eukaryota</taxon>
        <taxon>Viridiplantae</taxon>
        <taxon>Streptophyta</taxon>
        <taxon>Embryophyta</taxon>
        <taxon>Tracheophyta</taxon>
        <taxon>Spermatophyta</taxon>
        <taxon>Magnoliopsida</taxon>
        <taxon>eudicotyledons</taxon>
        <taxon>Gunneridae</taxon>
        <taxon>Pentapetalae</taxon>
        <taxon>rosids</taxon>
        <taxon>fabids</taxon>
        <taxon>Fagales</taxon>
        <taxon>Juglandaceae</taxon>
        <taxon>Carya</taxon>
    </lineage>
</organism>
<dbReference type="AlphaFoldDB" id="A0A8T1N8G1"/>
<evidence type="ECO:0000256" key="2">
    <source>
        <dbReference type="ARBA" id="ARBA00023242"/>
    </source>
</evidence>
<feature type="region of interest" description="Disordered" evidence="6">
    <location>
        <begin position="34"/>
        <end position="53"/>
    </location>
</feature>
<proteinExistence type="inferred from homology"/>
<evidence type="ECO:0000256" key="5">
    <source>
        <dbReference type="SAM" id="Coils"/>
    </source>
</evidence>
<dbReference type="GO" id="GO:0006997">
    <property type="term" value="P:nucleus organization"/>
    <property type="evidence" value="ECO:0007669"/>
    <property type="project" value="InterPro"/>
</dbReference>